<dbReference type="PANTHER" id="PTHR14224:SF94">
    <property type="entry name" value="PRAME FAMILY MEMBER 12"/>
    <property type="match status" value="1"/>
</dbReference>
<dbReference type="InterPro" id="IPR032675">
    <property type="entry name" value="LRR_dom_sf"/>
</dbReference>
<reference evidence="4" key="1">
    <citation type="journal article" date="2011" name="Nat. Biotechnol.">
        <title>The genomic sequence of the Chinese hamster ovary (CHO)-K1 cell line.</title>
        <authorList>
            <person name="Xu X."/>
            <person name="Nagarajan H."/>
            <person name="Lewis N.E."/>
            <person name="Pan S."/>
            <person name="Cai Z."/>
            <person name="Liu X."/>
            <person name="Chen W."/>
            <person name="Xie M."/>
            <person name="Wang W."/>
            <person name="Hammond S."/>
            <person name="Andersen M.R."/>
            <person name="Neff N."/>
            <person name="Passarelli B."/>
            <person name="Koh W."/>
            <person name="Fan H.C."/>
            <person name="Wang J."/>
            <person name="Gui Y."/>
            <person name="Lee K.H."/>
            <person name="Betenbaugh M.J."/>
            <person name="Quake S.R."/>
            <person name="Famili I."/>
            <person name="Palsson B.O."/>
            <person name="Wang J."/>
        </authorList>
    </citation>
    <scope>NUCLEOTIDE SEQUENCE [LARGE SCALE GENOMIC DNA]</scope>
    <source>
        <strain evidence="4">CHO K1 cell line</strain>
    </source>
</reference>
<dbReference type="GO" id="GO:0005737">
    <property type="term" value="C:cytoplasm"/>
    <property type="evidence" value="ECO:0007669"/>
    <property type="project" value="TreeGrafter"/>
</dbReference>
<dbReference type="SUPFAM" id="SSF52047">
    <property type="entry name" value="RNI-like"/>
    <property type="match status" value="1"/>
</dbReference>
<dbReference type="InterPro" id="IPR050694">
    <property type="entry name" value="LRRC14/PRAME"/>
</dbReference>
<dbReference type="Gene3D" id="3.80.10.10">
    <property type="entry name" value="Ribonuclease Inhibitor"/>
    <property type="match status" value="1"/>
</dbReference>
<organism evidence="3 4">
    <name type="scientific">Cricetulus griseus</name>
    <name type="common">Chinese hamster</name>
    <name type="synonym">Cricetulus barabensis griseus</name>
    <dbReference type="NCBI Taxonomy" id="10029"/>
    <lineage>
        <taxon>Eukaryota</taxon>
        <taxon>Metazoa</taxon>
        <taxon>Chordata</taxon>
        <taxon>Craniata</taxon>
        <taxon>Vertebrata</taxon>
        <taxon>Euteleostomi</taxon>
        <taxon>Mammalia</taxon>
        <taxon>Eutheria</taxon>
        <taxon>Euarchontoglires</taxon>
        <taxon>Glires</taxon>
        <taxon>Rodentia</taxon>
        <taxon>Myomorpha</taxon>
        <taxon>Muroidea</taxon>
        <taxon>Cricetidae</taxon>
        <taxon>Cricetinae</taxon>
        <taxon>Cricetulus</taxon>
    </lineage>
</organism>
<keyword evidence="1" id="KW-0433">Leucine-rich repeat</keyword>
<dbReference type="Proteomes" id="UP000001075">
    <property type="component" value="Unassembled WGS sequence"/>
</dbReference>
<dbReference type="InParanoid" id="G3IAA9"/>
<protein>
    <submittedName>
        <fullName evidence="3">PRAME family member 12</fullName>
    </submittedName>
</protein>
<evidence type="ECO:0000313" key="3">
    <source>
        <dbReference type="EMBL" id="EGW03591.1"/>
    </source>
</evidence>
<dbReference type="PANTHER" id="PTHR14224">
    <property type="entry name" value="SIMILAR TO PREFERENTIALLY EXPRESSED ANTIGEN IN MELANOMA-LIKE 3"/>
    <property type="match status" value="1"/>
</dbReference>
<dbReference type="EMBL" id="JH001685">
    <property type="protein sequence ID" value="EGW03591.1"/>
    <property type="molecule type" value="Genomic_DNA"/>
</dbReference>
<proteinExistence type="predicted"/>
<sequence length="234" mass="26837">MKKCVTEPIPQFPDLDRDLDHDLNCLQYLYMNDIYSLKGNLKTLLIYLKTPLESLSITLCYLTQSDLKHLSQCQRLCQLKHLNLNSVMFSKFSVTYLPGLLDNTANTLQTLELANCRMEDSELSALLPALSQCSQLTTENFYDNDISTAVLKKPVQSVANLSNLTAEFYPTPLECYDPLGFVLVEEFAQVCLQLLNILFAKRQPKTIAFSTGICLEWCRCCIYDMKRRLCQCWQ</sequence>
<evidence type="ECO:0000256" key="2">
    <source>
        <dbReference type="ARBA" id="ARBA00022737"/>
    </source>
</evidence>
<name>G3IAA9_CRIGR</name>
<accession>G3IAA9</accession>
<dbReference type="AlphaFoldDB" id="G3IAA9"/>
<evidence type="ECO:0000313" key="4">
    <source>
        <dbReference type="Proteomes" id="UP000001075"/>
    </source>
</evidence>
<keyword evidence="2" id="KW-0677">Repeat</keyword>
<evidence type="ECO:0000256" key="1">
    <source>
        <dbReference type="ARBA" id="ARBA00022614"/>
    </source>
</evidence>
<gene>
    <name evidence="3" type="ORF">I79_020529</name>
</gene>